<reference evidence="1" key="1">
    <citation type="journal article" date="2022" name="Plant J.">
        <title>Strategies of tolerance reflected in two North American maple genomes.</title>
        <authorList>
            <person name="McEvoy S.L."/>
            <person name="Sezen U.U."/>
            <person name="Trouern-Trend A."/>
            <person name="McMahon S.M."/>
            <person name="Schaberg P.G."/>
            <person name="Yang J."/>
            <person name="Wegrzyn J.L."/>
            <person name="Swenson N.G."/>
        </authorList>
    </citation>
    <scope>NUCLEOTIDE SEQUENCE</scope>
    <source>
        <strain evidence="1">91603</strain>
    </source>
</reference>
<organism evidence="1 2">
    <name type="scientific">Acer negundo</name>
    <name type="common">Box elder</name>
    <dbReference type="NCBI Taxonomy" id="4023"/>
    <lineage>
        <taxon>Eukaryota</taxon>
        <taxon>Viridiplantae</taxon>
        <taxon>Streptophyta</taxon>
        <taxon>Embryophyta</taxon>
        <taxon>Tracheophyta</taxon>
        <taxon>Spermatophyta</taxon>
        <taxon>Magnoliopsida</taxon>
        <taxon>eudicotyledons</taxon>
        <taxon>Gunneridae</taxon>
        <taxon>Pentapetalae</taxon>
        <taxon>rosids</taxon>
        <taxon>malvids</taxon>
        <taxon>Sapindales</taxon>
        <taxon>Sapindaceae</taxon>
        <taxon>Hippocastanoideae</taxon>
        <taxon>Acereae</taxon>
        <taxon>Acer</taxon>
    </lineage>
</organism>
<proteinExistence type="predicted"/>
<evidence type="ECO:0000313" key="1">
    <source>
        <dbReference type="EMBL" id="KAI9173804.1"/>
    </source>
</evidence>
<dbReference type="Proteomes" id="UP001064489">
    <property type="component" value="Chromosome 8"/>
</dbReference>
<name>A0AAD5IPA0_ACENE</name>
<keyword evidence="2" id="KW-1185">Reference proteome</keyword>
<accession>A0AAD5IPA0</accession>
<evidence type="ECO:0000313" key="2">
    <source>
        <dbReference type="Proteomes" id="UP001064489"/>
    </source>
</evidence>
<sequence length="68" mass="7642">MKTIAIDPSSRIEVKFNSLGQAYDDGSVGLSSFLGPFVREIVPYTLTYWRKLPEVTRAVFMAMHSGCR</sequence>
<dbReference type="EMBL" id="JAJSOW010000103">
    <property type="protein sequence ID" value="KAI9173804.1"/>
    <property type="molecule type" value="Genomic_DNA"/>
</dbReference>
<dbReference type="AlphaFoldDB" id="A0AAD5IPA0"/>
<comment type="caution">
    <text evidence="1">The sequence shown here is derived from an EMBL/GenBank/DDBJ whole genome shotgun (WGS) entry which is preliminary data.</text>
</comment>
<gene>
    <name evidence="1" type="ORF">LWI28_006786</name>
</gene>
<protein>
    <submittedName>
        <fullName evidence="1">Uncharacterized protein</fullName>
    </submittedName>
</protein>
<reference evidence="1" key="2">
    <citation type="submission" date="2023-02" db="EMBL/GenBank/DDBJ databases">
        <authorList>
            <person name="Swenson N.G."/>
            <person name="Wegrzyn J.L."/>
            <person name="Mcevoy S.L."/>
        </authorList>
    </citation>
    <scope>NUCLEOTIDE SEQUENCE</scope>
    <source>
        <strain evidence="1">91603</strain>
        <tissue evidence="1">Leaf</tissue>
    </source>
</reference>